<dbReference type="RefSeq" id="WP_188458087.1">
    <property type="nucleotide sequence ID" value="NZ_BMGM01000004.1"/>
</dbReference>
<name>A0ABQ1SHA3_9FLAO</name>
<evidence type="ECO:0000259" key="1">
    <source>
        <dbReference type="Pfam" id="PF00534"/>
    </source>
</evidence>
<protein>
    <submittedName>
        <fullName evidence="3">Glycoside hydrolase</fullName>
    </submittedName>
</protein>
<dbReference type="Pfam" id="PF13439">
    <property type="entry name" value="Glyco_transf_4"/>
    <property type="match status" value="1"/>
</dbReference>
<accession>A0ABQ1SHA3</accession>
<dbReference type="Pfam" id="PF00534">
    <property type="entry name" value="Glycos_transf_1"/>
    <property type="match status" value="1"/>
</dbReference>
<dbReference type="GO" id="GO:0016787">
    <property type="term" value="F:hydrolase activity"/>
    <property type="evidence" value="ECO:0007669"/>
    <property type="project" value="UniProtKB-KW"/>
</dbReference>
<dbReference type="InterPro" id="IPR028098">
    <property type="entry name" value="Glyco_trans_4-like_N"/>
</dbReference>
<sequence length="382" mass="43410">MHIVFLTSEYPKEGFPHGGVGTFIRVLARGLVKQGFLVSIIGLNYIEKDEVENDNGVQIYRFKRSSIPKMGWYFSNKIINDAIKRLHQNQPIDVVEATELGLAFIKKIKGIKYLIRMNGGHHFFAESENRDVETWKAYQEKRSFQKADHIIGVSKYVLNHTAKFLDFESKRGEVIFNPANLDMFYKADLSKEIKGRIFFAGSICEKKGIRQLVKAMPQIKQAIPEAHLVIAGRDTKIRGTQDSYLAYLKTEIPDEVKKDIHFLGPIENTQIPKEIEKAEVCAYPSHMEAMPLAWIEVLSMGKAFVASNLGPGPEAVKHGETGLLCNPLAIGDLAKQVIYMLQNRKEAHQMGQNAIQDVKKRFSLEVLMKQNVEMYKNLIKTK</sequence>
<evidence type="ECO:0000313" key="3">
    <source>
        <dbReference type="EMBL" id="GGE32437.1"/>
    </source>
</evidence>
<evidence type="ECO:0000259" key="2">
    <source>
        <dbReference type="Pfam" id="PF13439"/>
    </source>
</evidence>
<organism evidence="3 4">
    <name type="scientific">Psychroflexus planctonicus</name>
    <dbReference type="NCBI Taxonomy" id="1526575"/>
    <lineage>
        <taxon>Bacteria</taxon>
        <taxon>Pseudomonadati</taxon>
        <taxon>Bacteroidota</taxon>
        <taxon>Flavobacteriia</taxon>
        <taxon>Flavobacteriales</taxon>
        <taxon>Flavobacteriaceae</taxon>
        <taxon>Psychroflexus</taxon>
    </lineage>
</organism>
<feature type="domain" description="Glycosyltransferase subfamily 4-like N-terminal" evidence="2">
    <location>
        <begin position="18"/>
        <end position="182"/>
    </location>
</feature>
<dbReference type="Proteomes" id="UP000599179">
    <property type="component" value="Unassembled WGS sequence"/>
</dbReference>
<dbReference type="InterPro" id="IPR001296">
    <property type="entry name" value="Glyco_trans_1"/>
</dbReference>
<evidence type="ECO:0000313" key="4">
    <source>
        <dbReference type="Proteomes" id="UP000599179"/>
    </source>
</evidence>
<keyword evidence="4" id="KW-1185">Reference proteome</keyword>
<comment type="caution">
    <text evidence="3">The sequence shown here is derived from an EMBL/GenBank/DDBJ whole genome shotgun (WGS) entry which is preliminary data.</text>
</comment>
<reference evidence="4" key="1">
    <citation type="journal article" date="2019" name="Int. J. Syst. Evol. Microbiol.">
        <title>The Global Catalogue of Microorganisms (GCM) 10K type strain sequencing project: providing services to taxonomists for standard genome sequencing and annotation.</title>
        <authorList>
            <consortium name="The Broad Institute Genomics Platform"/>
            <consortium name="The Broad Institute Genome Sequencing Center for Infectious Disease"/>
            <person name="Wu L."/>
            <person name="Ma J."/>
        </authorList>
    </citation>
    <scope>NUCLEOTIDE SEQUENCE [LARGE SCALE GENOMIC DNA]</scope>
    <source>
        <strain evidence="4">CGMCC 1.12931</strain>
    </source>
</reference>
<dbReference type="EMBL" id="BMGM01000004">
    <property type="protein sequence ID" value="GGE32437.1"/>
    <property type="molecule type" value="Genomic_DNA"/>
</dbReference>
<dbReference type="PANTHER" id="PTHR12526">
    <property type="entry name" value="GLYCOSYLTRANSFERASE"/>
    <property type="match status" value="1"/>
</dbReference>
<gene>
    <name evidence="3" type="ORF">GCM10010832_10890</name>
</gene>
<feature type="domain" description="Glycosyl transferase family 1" evidence="1">
    <location>
        <begin position="192"/>
        <end position="356"/>
    </location>
</feature>
<dbReference type="CDD" id="cd03801">
    <property type="entry name" value="GT4_PimA-like"/>
    <property type="match status" value="1"/>
</dbReference>
<dbReference type="SUPFAM" id="SSF53756">
    <property type="entry name" value="UDP-Glycosyltransferase/glycogen phosphorylase"/>
    <property type="match status" value="1"/>
</dbReference>
<proteinExistence type="predicted"/>
<keyword evidence="3" id="KW-0378">Hydrolase</keyword>
<dbReference type="Gene3D" id="3.40.50.2000">
    <property type="entry name" value="Glycogen Phosphorylase B"/>
    <property type="match status" value="2"/>
</dbReference>